<evidence type="ECO:0000313" key="9">
    <source>
        <dbReference type="EMBL" id="MDI6448061.1"/>
    </source>
</evidence>
<dbReference type="InterPro" id="IPR019546">
    <property type="entry name" value="TAT_signal_bac_arc"/>
</dbReference>
<name>A0AAW6TW03_9BACT</name>
<dbReference type="EMBL" id="JASCXX010000003">
    <property type="protein sequence ID" value="MDI6448061.1"/>
    <property type="molecule type" value="Genomic_DNA"/>
</dbReference>
<dbReference type="Gene3D" id="3.30.1120.10">
    <property type="match status" value="1"/>
</dbReference>
<accession>A0AAW6TW03</accession>
<evidence type="ECO:0000313" key="10">
    <source>
        <dbReference type="Proteomes" id="UP001431776"/>
    </source>
</evidence>
<dbReference type="CDD" id="cd16144">
    <property type="entry name" value="ARS_like"/>
    <property type="match status" value="1"/>
</dbReference>
<dbReference type="NCBIfam" id="TIGR01409">
    <property type="entry name" value="TAT_signal_seq"/>
    <property type="match status" value="1"/>
</dbReference>
<feature type="compositionally biased region" description="Basic and acidic residues" evidence="7">
    <location>
        <begin position="449"/>
        <end position="463"/>
    </location>
</feature>
<keyword evidence="6" id="KW-0106">Calcium</keyword>
<evidence type="ECO:0000256" key="1">
    <source>
        <dbReference type="ARBA" id="ARBA00001913"/>
    </source>
</evidence>
<dbReference type="AlphaFoldDB" id="A0AAW6TW03"/>
<comment type="similarity">
    <text evidence="2">Belongs to the sulfatase family.</text>
</comment>
<reference evidence="9" key="1">
    <citation type="submission" date="2023-05" db="EMBL/GenBank/DDBJ databases">
        <title>Anaerotaeda fermentans gen. nov., sp. nov., a novel anaerobic planctomycete of the new family within the order Sedimentisphaerales isolated from Taman Peninsula, Russia.</title>
        <authorList>
            <person name="Khomyakova M.A."/>
            <person name="Merkel A.Y."/>
            <person name="Slobodkin A.I."/>
        </authorList>
    </citation>
    <scope>NUCLEOTIDE SEQUENCE</scope>
    <source>
        <strain evidence="9">M17dextr</strain>
    </source>
</reference>
<keyword evidence="4" id="KW-0732">Signal</keyword>
<comment type="cofactor">
    <cofactor evidence="1">
        <name>Ca(2+)</name>
        <dbReference type="ChEBI" id="CHEBI:29108"/>
    </cofactor>
</comment>
<dbReference type="GO" id="GO:0004065">
    <property type="term" value="F:arylsulfatase activity"/>
    <property type="evidence" value="ECO:0007669"/>
    <property type="project" value="TreeGrafter"/>
</dbReference>
<dbReference type="InterPro" id="IPR017850">
    <property type="entry name" value="Alkaline_phosphatase_core_sf"/>
</dbReference>
<evidence type="ECO:0000256" key="4">
    <source>
        <dbReference type="ARBA" id="ARBA00022729"/>
    </source>
</evidence>
<sequence length="463" mass="51778">MTESRRDFLRRLGSSAAGVVLGGCATDGPPARKTRPNIVFILLDDMGWSDLACYGNTFHETPNIDHLARQGMRFTDAYAACPVCSPTRASIMAGQYPARVGVTDFIPGHWRPYETLRVPTNRTQYLPLEIVTIAESLQAAGYATGHVGKWHLGGADHGPQVQGFDFVRLGGQNRTDKQVTTFTDSAIEFIETHSDGPFFLHLSHHTVHIPLEAPQDLVEKYENKPKPATGVNNPVYAAMIEHVDTNVGRVLARLDELNLSNDTIVIFFSDNGGLRQMYTGEGPIVTTNAPLRDEKGALYEGGIRVPLIVRWPGVVRPRRVCRTPVTSVDFYPTLLEIAGAERPAGQVLDGRSLLPLLQQTGRFEDRALYWHYPHYHHSTPAGAIRQGDWKLIESFENSNSQLYNLRDDIAEQTDLSAKFPRKALELQTKLALWRRSVGAAMPQINPDFDPTRREEWGRHPDRR</sequence>
<keyword evidence="5 9" id="KW-0378">Hydrolase</keyword>
<dbReference type="PROSITE" id="PS00523">
    <property type="entry name" value="SULFATASE_1"/>
    <property type="match status" value="1"/>
</dbReference>
<dbReference type="PANTHER" id="PTHR42693">
    <property type="entry name" value="ARYLSULFATASE FAMILY MEMBER"/>
    <property type="match status" value="1"/>
</dbReference>
<evidence type="ECO:0000256" key="2">
    <source>
        <dbReference type="ARBA" id="ARBA00008779"/>
    </source>
</evidence>
<dbReference type="Gene3D" id="3.40.720.10">
    <property type="entry name" value="Alkaline Phosphatase, subunit A"/>
    <property type="match status" value="1"/>
</dbReference>
<dbReference type="InterPro" id="IPR006311">
    <property type="entry name" value="TAT_signal"/>
</dbReference>
<feature type="domain" description="Sulfatase N-terminal" evidence="8">
    <location>
        <begin position="36"/>
        <end position="340"/>
    </location>
</feature>
<dbReference type="InterPro" id="IPR000917">
    <property type="entry name" value="Sulfatase_N"/>
</dbReference>
<organism evidence="9 10">
    <name type="scientific">Anaerobaca lacustris</name>
    <dbReference type="NCBI Taxonomy" id="3044600"/>
    <lineage>
        <taxon>Bacteria</taxon>
        <taxon>Pseudomonadati</taxon>
        <taxon>Planctomycetota</taxon>
        <taxon>Phycisphaerae</taxon>
        <taxon>Sedimentisphaerales</taxon>
        <taxon>Anaerobacaceae</taxon>
        <taxon>Anaerobaca</taxon>
    </lineage>
</organism>
<keyword evidence="10" id="KW-1185">Reference proteome</keyword>
<evidence type="ECO:0000256" key="3">
    <source>
        <dbReference type="ARBA" id="ARBA00022723"/>
    </source>
</evidence>
<dbReference type="Proteomes" id="UP001431776">
    <property type="component" value="Unassembled WGS sequence"/>
</dbReference>
<dbReference type="PROSITE" id="PS00149">
    <property type="entry name" value="SULFATASE_2"/>
    <property type="match status" value="1"/>
</dbReference>
<feature type="region of interest" description="Disordered" evidence="7">
    <location>
        <begin position="443"/>
        <end position="463"/>
    </location>
</feature>
<evidence type="ECO:0000256" key="5">
    <source>
        <dbReference type="ARBA" id="ARBA00022801"/>
    </source>
</evidence>
<dbReference type="InterPro" id="IPR024607">
    <property type="entry name" value="Sulfatase_CS"/>
</dbReference>
<evidence type="ECO:0000259" key="8">
    <source>
        <dbReference type="Pfam" id="PF00884"/>
    </source>
</evidence>
<evidence type="ECO:0000256" key="6">
    <source>
        <dbReference type="ARBA" id="ARBA00022837"/>
    </source>
</evidence>
<dbReference type="GO" id="GO:0046872">
    <property type="term" value="F:metal ion binding"/>
    <property type="evidence" value="ECO:0007669"/>
    <property type="project" value="UniProtKB-KW"/>
</dbReference>
<evidence type="ECO:0000256" key="7">
    <source>
        <dbReference type="SAM" id="MobiDB-lite"/>
    </source>
</evidence>
<comment type="caution">
    <text evidence="9">The sequence shown here is derived from an EMBL/GenBank/DDBJ whole genome shotgun (WGS) entry which is preliminary data.</text>
</comment>
<protein>
    <submittedName>
        <fullName evidence="9">Sulfatase-like hydrolase/transferase</fullName>
    </submittedName>
</protein>
<dbReference type="Pfam" id="PF00884">
    <property type="entry name" value="Sulfatase"/>
    <property type="match status" value="1"/>
</dbReference>
<keyword evidence="3" id="KW-0479">Metal-binding</keyword>
<dbReference type="PROSITE" id="PS51318">
    <property type="entry name" value="TAT"/>
    <property type="match status" value="1"/>
</dbReference>
<proteinExistence type="inferred from homology"/>
<dbReference type="PANTHER" id="PTHR42693:SF42">
    <property type="entry name" value="ARYLSULFATASE G"/>
    <property type="match status" value="1"/>
</dbReference>
<dbReference type="RefSeq" id="WP_349243471.1">
    <property type="nucleotide sequence ID" value="NZ_JASCXX010000003.1"/>
</dbReference>
<dbReference type="PROSITE" id="PS51257">
    <property type="entry name" value="PROKAR_LIPOPROTEIN"/>
    <property type="match status" value="1"/>
</dbReference>
<dbReference type="SUPFAM" id="SSF53649">
    <property type="entry name" value="Alkaline phosphatase-like"/>
    <property type="match status" value="1"/>
</dbReference>
<gene>
    <name evidence="9" type="ORF">QJ522_03300</name>
</gene>
<dbReference type="InterPro" id="IPR050738">
    <property type="entry name" value="Sulfatase"/>
</dbReference>